<dbReference type="InterPro" id="IPR040234">
    <property type="entry name" value="QC/QCL"/>
</dbReference>
<dbReference type="PANTHER" id="PTHR12283">
    <property type="entry name" value="GLUTAMINYL-PEPTIDE CYCLOTRANSFERASE"/>
    <property type="match status" value="1"/>
</dbReference>
<dbReference type="SUPFAM" id="SSF53187">
    <property type="entry name" value="Zn-dependent exopeptidases"/>
    <property type="match status" value="1"/>
</dbReference>
<evidence type="ECO:0000259" key="7">
    <source>
        <dbReference type="Pfam" id="PF04389"/>
    </source>
</evidence>
<dbReference type="InterPro" id="IPR007484">
    <property type="entry name" value="Peptidase_M28"/>
</dbReference>
<feature type="signal peptide" evidence="6">
    <location>
        <begin position="1"/>
        <end position="24"/>
    </location>
</feature>
<evidence type="ECO:0000256" key="2">
    <source>
        <dbReference type="ARBA" id="ARBA00006014"/>
    </source>
</evidence>
<evidence type="ECO:0000256" key="5">
    <source>
        <dbReference type="ARBA" id="ARBA00023315"/>
    </source>
</evidence>
<evidence type="ECO:0000313" key="9">
    <source>
        <dbReference type="Proteomes" id="UP001497525"/>
    </source>
</evidence>
<evidence type="ECO:0000256" key="1">
    <source>
        <dbReference type="ARBA" id="ARBA00000001"/>
    </source>
</evidence>
<comment type="catalytic activity">
    <reaction evidence="1">
        <text>N-terminal L-glutaminyl-[peptide] = N-terminal 5-oxo-L-prolyl-[peptide] + NH4(+)</text>
        <dbReference type="Rhea" id="RHEA:23652"/>
        <dbReference type="Rhea" id="RHEA-COMP:11736"/>
        <dbReference type="Rhea" id="RHEA-COMP:11846"/>
        <dbReference type="ChEBI" id="CHEBI:28938"/>
        <dbReference type="ChEBI" id="CHEBI:64722"/>
        <dbReference type="ChEBI" id="CHEBI:87215"/>
        <dbReference type="EC" id="2.3.2.5"/>
    </reaction>
</comment>
<keyword evidence="6" id="KW-0732">Signal</keyword>
<keyword evidence="5" id="KW-0012">Acyltransferase</keyword>
<dbReference type="EC" id="2.3.2.5" evidence="3"/>
<evidence type="ECO:0000313" key="8">
    <source>
        <dbReference type="EMBL" id="CAL5130688.1"/>
    </source>
</evidence>
<evidence type="ECO:0000256" key="4">
    <source>
        <dbReference type="ARBA" id="ARBA00022679"/>
    </source>
</evidence>
<dbReference type="AlphaFoldDB" id="A0AAV2SZR0"/>
<protein>
    <recommendedName>
        <fullName evidence="3">glutaminyl-peptide cyclotransferase</fullName>
        <ecNumber evidence="3">2.3.2.5</ecNumber>
    </recommendedName>
</protein>
<dbReference type="GO" id="GO:0016603">
    <property type="term" value="F:glutaminyl-peptide cyclotransferase activity"/>
    <property type="evidence" value="ECO:0007669"/>
    <property type="project" value="UniProtKB-EC"/>
</dbReference>
<reference evidence="8" key="1">
    <citation type="submission" date="2024-06" db="EMBL/GenBank/DDBJ databases">
        <authorList>
            <person name="Liu X."/>
            <person name="Lenzi L."/>
            <person name="Haldenby T S."/>
            <person name="Uol C."/>
        </authorList>
    </citation>
    <scope>NUCLEOTIDE SEQUENCE</scope>
</reference>
<dbReference type="Proteomes" id="UP001497525">
    <property type="component" value="Unassembled WGS sequence"/>
</dbReference>
<dbReference type="GO" id="GO:0008270">
    <property type="term" value="F:zinc ion binding"/>
    <property type="evidence" value="ECO:0007669"/>
    <property type="project" value="TreeGrafter"/>
</dbReference>
<keyword evidence="4" id="KW-0808">Transferase</keyword>
<comment type="caution">
    <text evidence="8">The sequence shown here is derived from an EMBL/GenBank/DDBJ whole genome shotgun (WGS) entry which is preliminary data.</text>
</comment>
<organism evidence="8 9">
    <name type="scientific">Calicophoron daubneyi</name>
    <name type="common">Rumen fluke</name>
    <name type="synonym">Paramphistomum daubneyi</name>
    <dbReference type="NCBI Taxonomy" id="300641"/>
    <lineage>
        <taxon>Eukaryota</taxon>
        <taxon>Metazoa</taxon>
        <taxon>Spiralia</taxon>
        <taxon>Lophotrochozoa</taxon>
        <taxon>Platyhelminthes</taxon>
        <taxon>Trematoda</taxon>
        <taxon>Digenea</taxon>
        <taxon>Plagiorchiida</taxon>
        <taxon>Pronocephalata</taxon>
        <taxon>Paramphistomoidea</taxon>
        <taxon>Paramphistomidae</taxon>
        <taxon>Calicophoron</taxon>
    </lineage>
</organism>
<evidence type="ECO:0000256" key="3">
    <source>
        <dbReference type="ARBA" id="ARBA00012012"/>
    </source>
</evidence>
<proteinExistence type="inferred from homology"/>
<evidence type="ECO:0000256" key="6">
    <source>
        <dbReference type="SAM" id="SignalP"/>
    </source>
</evidence>
<dbReference type="Gene3D" id="3.40.630.10">
    <property type="entry name" value="Zn peptidases"/>
    <property type="match status" value="1"/>
</dbReference>
<gene>
    <name evidence="8" type="ORF">CDAUBV1_LOCUS2858</name>
</gene>
<name>A0AAV2SZR0_CALDB</name>
<dbReference type="EMBL" id="CAXLJL010000069">
    <property type="protein sequence ID" value="CAL5130688.1"/>
    <property type="molecule type" value="Genomic_DNA"/>
</dbReference>
<comment type="similarity">
    <text evidence="2">Belongs to the glutaminyl-peptide cyclotransferase family.</text>
</comment>
<dbReference type="PANTHER" id="PTHR12283:SF6">
    <property type="entry name" value="GLUTAMINYL-PEPTIDE CYCLOTRANSFERASE-RELATED"/>
    <property type="match status" value="1"/>
</dbReference>
<feature type="chain" id="PRO_5043819614" description="glutaminyl-peptide cyclotransferase" evidence="6">
    <location>
        <begin position="25"/>
        <end position="332"/>
    </location>
</feature>
<accession>A0AAV2SZR0</accession>
<feature type="domain" description="Peptidase M28" evidence="7">
    <location>
        <begin position="104"/>
        <end position="316"/>
    </location>
</feature>
<sequence>MFILESWFQFLVLLGRILLPSTLFSNGEDAYQISAGELQHIRSSTSQKDLLAIFNRINIPRPVGSSGHTEVRKFIVNFLKNLTWDVEFDSFSDQTIVGNVTFHNIIARLKPERPKNFLLACHYESKLMDDFLGSTDSAMPCSIILKIAESLTKYIERQCRADVGLKLVFFDGEEAFREWTSTDSLYGSRHLAAKWDQPDANGSRELSRIKLMILLDLIGASESRIPYYEYRSSQFYGILKHLQDVMGRNNLLRGSKNGRRAYFGDAAPDVFIQDDHLPFWERNVPVLHLIPTPFPKCWHSSEDNASIIDWDVSLDLLNLMEAFFRVTLHLIE</sequence>
<dbReference type="Pfam" id="PF04389">
    <property type="entry name" value="Peptidase_M28"/>
    <property type="match status" value="1"/>
</dbReference>